<dbReference type="AlphaFoldDB" id="A0A1M5JYA5"/>
<evidence type="ECO:0000313" key="3">
    <source>
        <dbReference type="Proteomes" id="UP000184212"/>
    </source>
</evidence>
<dbReference type="EMBL" id="FQWQ01000001">
    <property type="protein sequence ID" value="SHG45365.1"/>
    <property type="molecule type" value="Genomic_DNA"/>
</dbReference>
<proteinExistence type="predicted"/>
<evidence type="ECO:0008006" key="4">
    <source>
        <dbReference type="Google" id="ProtNLM"/>
    </source>
</evidence>
<dbReference type="PROSITE" id="PS51257">
    <property type="entry name" value="PROKAR_LIPOPROTEIN"/>
    <property type="match status" value="1"/>
</dbReference>
<organism evidence="2 3">
    <name type="scientific">Chryseolinea serpens</name>
    <dbReference type="NCBI Taxonomy" id="947013"/>
    <lineage>
        <taxon>Bacteria</taxon>
        <taxon>Pseudomonadati</taxon>
        <taxon>Bacteroidota</taxon>
        <taxon>Cytophagia</taxon>
        <taxon>Cytophagales</taxon>
        <taxon>Fulvivirgaceae</taxon>
        <taxon>Chryseolinea</taxon>
    </lineage>
</organism>
<dbReference type="Proteomes" id="UP000184212">
    <property type="component" value="Unassembled WGS sequence"/>
</dbReference>
<accession>A0A1M5JYA5</accession>
<keyword evidence="1" id="KW-0732">Signal</keyword>
<feature type="chain" id="PRO_5012815992" description="SmpA / OmlA family protein" evidence="1">
    <location>
        <begin position="23"/>
        <end position="124"/>
    </location>
</feature>
<feature type="signal peptide" evidence="1">
    <location>
        <begin position="1"/>
        <end position="22"/>
    </location>
</feature>
<sequence length="124" mass="13732">MRRWLWLSVVVVGSLLTSCGKALPTLDGVDLAAWKDDKNACGDKRMAMAALIEQQKDKLLALSEDDIVAVLGKPDQNELYKRNQKFFYYFVQPAPACASANPGTKRLAIRFNAMGLAKELAIED</sequence>
<keyword evidence="3" id="KW-1185">Reference proteome</keyword>
<evidence type="ECO:0000313" key="2">
    <source>
        <dbReference type="EMBL" id="SHG45365.1"/>
    </source>
</evidence>
<dbReference type="OrthoDB" id="981332at2"/>
<dbReference type="STRING" id="947013.SAMN04488109_0343"/>
<gene>
    <name evidence="2" type="ORF">SAMN04488109_0343</name>
</gene>
<evidence type="ECO:0000256" key="1">
    <source>
        <dbReference type="SAM" id="SignalP"/>
    </source>
</evidence>
<name>A0A1M5JYA5_9BACT</name>
<dbReference type="RefSeq" id="WP_073130387.1">
    <property type="nucleotide sequence ID" value="NZ_FQWQ01000001.1"/>
</dbReference>
<reference evidence="2 3" key="1">
    <citation type="submission" date="2016-11" db="EMBL/GenBank/DDBJ databases">
        <authorList>
            <person name="Jaros S."/>
            <person name="Januszkiewicz K."/>
            <person name="Wedrychowicz H."/>
        </authorList>
    </citation>
    <scope>NUCLEOTIDE SEQUENCE [LARGE SCALE GENOMIC DNA]</scope>
    <source>
        <strain evidence="2 3">DSM 24574</strain>
    </source>
</reference>
<protein>
    <recommendedName>
        <fullName evidence="4">SmpA / OmlA family protein</fullName>
    </recommendedName>
</protein>